<dbReference type="InterPro" id="IPR045746">
    <property type="entry name" value="ACT14924-like_Acyltransf_dom"/>
</dbReference>
<dbReference type="Proteomes" id="UP000244912">
    <property type="component" value="Unassembled WGS sequence"/>
</dbReference>
<evidence type="ECO:0000313" key="2">
    <source>
        <dbReference type="EMBL" id="SPJ22379.1"/>
    </source>
</evidence>
<dbReference type="SUPFAM" id="SSF69593">
    <property type="entry name" value="Glycerol-3-phosphate (1)-acyltransferase"/>
    <property type="match status" value="1"/>
</dbReference>
<dbReference type="CDD" id="cd07986">
    <property type="entry name" value="LPLAT_ACT14924-like"/>
    <property type="match status" value="1"/>
</dbReference>
<sequence length="311" mass="34140">MAGGHWLQYVCGEMSRHIARDITYATSASTRGGRTVIRWVENATGRISLIRRARGYDLEVGQGRDFWQVMVDRYGLTPDVVGGSLDLIPKTGPLIVVSNHPYGILDGLMMGHILSIARGDFRILAHRVFRRAQELNRIILPISFDGTKEAQQQNIETRKDALAYLAQGGAIGVFPGGTVSTAPKPFGQAFDPVWRGFTAKMIAKSGATVVPIYFHGSNSRVFQMASHLHSTLRLALLIKEFRGRVDAPVRITVGTPVPPSELKARAGDSRALMDFLRATTYALSPNHVGAAAYGFEFEDRYRSSNGGGRIR</sequence>
<dbReference type="AlphaFoldDB" id="A0A2R8BQE7"/>
<evidence type="ECO:0000313" key="3">
    <source>
        <dbReference type="Proteomes" id="UP000244912"/>
    </source>
</evidence>
<dbReference type="EMBL" id="ONZF01000001">
    <property type="protein sequence ID" value="SPJ22379.1"/>
    <property type="molecule type" value="Genomic_DNA"/>
</dbReference>
<organism evidence="2 3">
    <name type="scientific">Palleronia abyssalis</name>
    <dbReference type="NCBI Taxonomy" id="1501240"/>
    <lineage>
        <taxon>Bacteria</taxon>
        <taxon>Pseudomonadati</taxon>
        <taxon>Pseudomonadota</taxon>
        <taxon>Alphaproteobacteria</taxon>
        <taxon>Rhodobacterales</taxon>
        <taxon>Roseobacteraceae</taxon>
        <taxon>Palleronia</taxon>
    </lineage>
</organism>
<reference evidence="2 3" key="1">
    <citation type="submission" date="2018-03" db="EMBL/GenBank/DDBJ databases">
        <authorList>
            <person name="Keele B.F."/>
        </authorList>
    </citation>
    <scope>NUCLEOTIDE SEQUENCE [LARGE SCALE GENOMIC DNA]</scope>
    <source>
        <strain evidence="2 3">CECT 8504</strain>
    </source>
</reference>
<proteinExistence type="predicted"/>
<dbReference type="SMART" id="SM00563">
    <property type="entry name" value="PlsC"/>
    <property type="match status" value="1"/>
</dbReference>
<keyword evidence="3" id="KW-1185">Reference proteome</keyword>
<protein>
    <recommendedName>
        <fullName evidence="1">Phospholipid/glycerol acyltransferase domain-containing protein</fullName>
    </recommendedName>
</protein>
<name>A0A2R8BQE7_9RHOB</name>
<evidence type="ECO:0000259" key="1">
    <source>
        <dbReference type="SMART" id="SM00563"/>
    </source>
</evidence>
<accession>A0A2R8BQE7</accession>
<feature type="domain" description="Phospholipid/glycerol acyltransferase" evidence="1">
    <location>
        <begin position="94"/>
        <end position="217"/>
    </location>
</feature>
<dbReference type="GO" id="GO:0016746">
    <property type="term" value="F:acyltransferase activity"/>
    <property type="evidence" value="ECO:0007669"/>
    <property type="project" value="InterPro"/>
</dbReference>
<dbReference type="Pfam" id="PF19576">
    <property type="entry name" value="Acyltransf_2"/>
    <property type="match status" value="1"/>
</dbReference>
<gene>
    <name evidence="2" type="ORF">PAA8504_00171</name>
</gene>
<dbReference type="InterPro" id="IPR002123">
    <property type="entry name" value="Plipid/glycerol_acylTrfase"/>
</dbReference>